<dbReference type="GO" id="GO:0006749">
    <property type="term" value="P:glutathione metabolic process"/>
    <property type="evidence" value="ECO:0007669"/>
    <property type="project" value="TreeGrafter"/>
</dbReference>
<reference evidence="2 3" key="1">
    <citation type="submission" date="2015-11" db="EMBL/GenBank/DDBJ databases">
        <title>Genomic Taxonomy of the Vibrionaceae.</title>
        <authorList>
            <person name="Gomez-Gil B."/>
            <person name="Enciso-Ibarra J."/>
        </authorList>
    </citation>
    <scope>NUCLEOTIDE SEQUENCE [LARGE SCALE GENOMIC DNA]</scope>
    <source>
        <strain evidence="2 3">CAIM 912</strain>
    </source>
</reference>
<dbReference type="Proteomes" id="UP000070529">
    <property type="component" value="Unassembled WGS sequence"/>
</dbReference>
<dbReference type="OrthoDB" id="6043394at2"/>
<dbReference type="RefSeq" id="WP_067419099.1">
    <property type="nucleotide sequence ID" value="NZ_LNTY01000050.1"/>
</dbReference>
<dbReference type="InterPro" id="IPR054761">
    <property type="entry name" value="GST_C_proteobact"/>
</dbReference>
<dbReference type="EMBL" id="LNTY01000050">
    <property type="protein sequence ID" value="KXF80567.1"/>
    <property type="molecule type" value="Genomic_DNA"/>
</dbReference>
<dbReference type="SUPFAM" id="SSF52833">
    <property type="entry name" value="Thioredoxin-like"/>
    <property type="match status" value="1"/>
</dbReference>
<gene>
    <name evidence="2" type="ORF">ATN88_07760</name>
</gene>
<dbReference type="PANTHER" id="PTHR11571:SF263">
    <property type="entry name" value="GLUTATHIONE S-TRANSFERASE"/>
    <property type="match status" value="1"/>
</dbReference>
<dbReference type="InterPro" id="IPR036282">
    <property type="entry name" value="Glutathione-S-Trfase_C_sf"/>
</dbReference>
<name>A0A135I591_9GAMM</name>
<dbReference type="InterPro" id="IPR036249">
    <property type="entry name" value="Thioredoxin-like_sf"/>
</dbReference>
<dbReference type="PANTHER" id="PTHR11571">
    <property type="entry name" value="GLUTATHIONE S-TRANSFERASE"/>
    <property type="match status" value="1"/>
</dbReference>
<dbReference type="SUPFAM" id="SSF47616">
    <property type="entry name" value="GST C-terminal domain-like"/>
    <property type="match status" value="1"/>
</dbReference>
<dbReference type="InterPro" id="IPR004045">
    <property type="entry name" value="Glutathione_S-Trfase_N"/>
</dbReference>
<evidence type="ECO:0000313" key="3">
    <source>
        <dbReference type="Proteomes" id="UP000070529"/>
    </source>
</evidence>
<dbReference type="AlphaFoldDB" id="A0A135I591"/>
<feature type="domain" description="GST N-terminal" evidence="1">
    <location>
        <begin position="4"/>
        <end position="89"/>
    </location>
</feature>
<proteinExistence type="predicted"/>
<dbReference type="Pfam" id="PF22119">
    <property type="entry name" value="GST_C_8"/>
    <property type="match status" value="1"/>
</dbReference>
<dbReference type="PROSITE" id="PS50404">
    <property type="entry name" value="GST_NTER"/>
    <property type="match status" value="1"/>
</dbReference>
<dbReference type="InterPro" id="IPR050213">
    <property type="entry name" value="GST_superfamily"/>
</dbReference>
<dbReference type="Gene3D" id="3.40.30.10">
    <property type="entry name" value="Glutaredoxin"/>
    <property type="match status" value="1"/>
</dbReference>
<dbReference type="GO" id="GO:0004364">
    <property type="term" value="F:glutathione transferase activity"/>
    <property type="evidence" value="ECO:0007669"/>
    <property type="project" value="TreeGrafter"/>
</dbReference>
<evidence type="ECO:0000313" key="2">
    <source>
        <dbReference type="EMBL" id="KXF80567.1"/>
    </source>
</evidence>
<comment type="caution">
    <text evidence="2">The sequence shown here is derived from an EMBL/GenBank/DDBJ whole genome shotgun (WGS) entry which is preliminary data.</text>
</comment>
<evidence type="ECO:0000259" key="1">
    <source>
        <dbReference type="PROSITE" id="PS50404"/>
    </source>
</evidence>
<organism evidence="2 3">
    <name type="scientific">Enterovibrio coralii</name>
    <dbReference type="NCBI Taxonomy" id="294935"/>
    <lineage>
        <taxon>Bacteria</taxon>
        <taxon>Pseudomonadati</taxon>
        <taxon>Pseudomonadota</taxon>
        <taxon>Gammaproteobacteria</taxon>
        <taxon>Vibrionales</taxon>
        <taxon>Vibrionaceae</taxon>
        <taxon>Enterovibrio</taxon>
    </lineage>
</organism>
<keyword evidence="3" id="KW-1185">Reference proteome</keyword>
<protein>
    <recommendedName>
        <fullName evidence="1">GST N-terminal domain-containing protein</fullName>
    </recommendedName>
</protein>
<sequence length="236" mass="26856">MSQSKFQLYYWPLPFRGCFVSYLFAYKGEPLEMFTDHDVIRGLISKPPSEQENTPFTGPPLLIEKETGLSISQTPAIVLYVSGLLGLKPKDEFDAAMCMKILMDCNDVLMEICRYNGEMMWDRESWRNFRTKRLPRWMTVFEEMLIRGHFGKPAVSYADIGVFALFGNMTRCLPELDADLKAHAPGVYAHCKKIGAHPSLAAFVKGQEEAYGKLYCGGQIEASIREMLEQDKRDLG</sequence>
<dbReference type="STRING" id="294935.ATN88_07760"/>
<dbReference type="Gene3D" id="1.20.1050.10">
    <property type="match status" value="1"/>
</dbReference>
<accession>A0A135I591</accession>